<organism evidence="1 2">
    <name type="scientific">Sphingomonas kyeonggiensis</name>
    <dbReference type="NCBI Taxonomy" id="1268553"/>
    <lineage>
        <taxon>Bacteria</taxon>
        <taxon>Pseudomonadati</taxon>
        <taxon>Pseudomonadota</taxon>
        <taxon>Alphaproteobacteria</taxon>
        <taxon>Sphingomonadales</taxon>
        <taxon>Sphingomonadaceae</taxon>
        <taxon>Sphingomonas</taxon>
    </lineage>
</organism>
<accession>A0A7W6NW20</accession>
<evidence type="ECO:0000313" key="1">
    <source>
        <dbReference type="EMBL" id="MBB4097149.1"/>
    </source>
</evidence>
<dbReference type="PROSITE" id="PS51257">
    <property type="entry name" value="PROKAR_LIPOPROTEIN"/>
    <property type="match status" value="1"/>
</dbReference>
<dbReference type="AlphaFoldDB" id="A0A7W6NW20"/>
<dbReference type="Proteomes" id="UP000557392">
    <property type="component" value="Unassembled WGS sequence"/>
</dbReference>
<dbReference type="EMBL" id="JACIEH010000001">
    <property type="protein sequence ID" value="MBB4097149.1"/>
    <property type="molecule type" value="Genomic_DNA"/>
</dbReference>
<dbReference type="RefSeq" id="WP_183994578.1">
    <property type="nucleotide sequence ID" value="NZ_JACIEH010000001.1"/>
</dbReference>
<sequence length="142" mass="15242">MRAAPLLIAPLALAACNMSTGRADEIVGHRWARAASECGDTYFYFSRDTIDFVSKGRPVNSLPVRRIVSDGSDPSTVMFVIEVDSALATRPESRKDAADVAMAFRIEGDSLRLVGQGAPDRLLPVSVGEGSFPTMALRRCPG</sequence>
<gene>
    <name evidence="1" type="ORF">GGR46_000682</name>
</gene>
<name>A0A7W6NW20_9SPHN</name>
<keyword evidence="2" id="KW-1185">Reference proteome</keyword>
<comment type="caution">
    <text evidence="1">The sequence shown here is derived from an EMBL/GenBank/DDBJ whole genome shotgun (WGS) entry which is preliminary data.</text>
</comment>
<protein>
    <recommendedName>
        <fullName evidence="3">Lipoprotein</fullName>
    </recommendedName>
</protein>
<evidence type="ECO:0008006" key="3">
    <source>
        <dbReference type="Google" id="ProtNLM"/>
    </source>
</evidence>
<proteinExistence type="predicted"/>
<evidence type="ECO:0000313" key="2">
    <source>
        <dbReference type="Proteomes" id="UP000557392"/>
    </source>
</evidence>
<reference evidence="1 2" key="1">
    <citation type="submission" date="2020-08" db="EMBL/GenBank/DDBJ databases">
        <title>Genomic Encyclopedia of Type Strains, Phase IV (KMG-IV): sequencing the most valuable type-strain genomes for metagenomic binning, comparative biology and taxonomic classification.</title>
        <authorList>
            <person name="Goeker M."/>
        </authorList>
    </citation>
    <scope>NUCLEOTIDE SEQUENCE [LARGE SCALE GENOMIC DNA]</scope>
    <source>
        <strain evidence="1 2">DSM 101806</strain>
    </source>
</reference>